<dbReference type="GO" id="GO:0009755">
    <property type="term" value="P:hormone-mediated signaling pathway"/>
    <property type="evidence" value="ECO:0007669"/>
    <property type="project" value="TreeGrafter"/>
</dbReference>
<dbReference type="PANTHER" id="PTHR24086:SF15">
    <property type="entry name" value="NUCLEAR HORMONE RECEPTOR FTZ-F1"/>
    <property type="match status" value="1"/>
</dbReference>
<keyword evidence="9" id="KW-0539">Nucleus</keyword>
<organism evidence="11 12">
    <name type="scientific">Ditylenchus destructor</name>
    <dbReference type="NCBI Taxonomy" id="166010"/>
    <lineage>
        <taxon>Eukaryota</taxon>
        <taxon>Metazoa</taxon>
        <taxon>Ecdysozoa</taxon>
        <taxon>Nematoda</taxon>
        <taxon>Chromadorea</taxon>
        <taxon>Rhabditida</taxon>
        <taxon>Tylenchina</taxon>
        <taxon>Tylenchomorpha</taxon>
        <taxon>Sphaerularioidea</taxon>
        <taxon>Anguinidae</taxon>
        <taxon>Anguininae</taxon>
        <taxon>Ditylenchus</taxon>
    </lineage>
</organism>
<dbReference type="Gene3D" id="3.30.50.10">
    <property type="entry name" value="Erythroid Transcription Factor GATA-1, subunit A"/>
    <property type="match status" value="1"/>
</dbReference>
<keyword evidence="12" id="KW-1185">Reference proteome</keyword>
<dbReference type="PRINTS" id="PR00047">
    <property type="entry name" value="STROIDFINGER"/>
</dbReference>
<evidence type="ECO:0000256" key="8">
    <source>
        <dbReference type="ARBA" id="ARBA00023170"/>
    </source>
</evidence>
<dbReference type="Pfam" id="PF00105">
    <property type="entry name" value="zf-C4"/>
    <property type="match status" value="1"/>
</dbReference>
<dbReference type="AlphaFoldDB" id="A0AAD4QYR0"/>
<dbReference type="SMART" id="SM00399">
    <property type="entry name" value="ZnF_C4"/>
    <property type="match status" value="1"/>
</dbReference>
<evidence type="ECO:0000313" key="12">
    <source>
        <dbReference type="Proteomes" id="UP001201812"/>
    </source>
</evidence>
<reference evidence="11" key="1">
    <citation type="submission" date="2022-01" db="EMBL/GenBank/DDBJ databases">
        <title>Genome Sequence Resource for Two Populations of Ditylenchus destructor, the Migratory Endoparasitic Phytonematode.</title>
        <authorList>
            <person name="Zhang H."/>
            <person name="Lin R."/>
            <person name="Xie B."/>
        </authorList>
    </citation>
    <scope>NUCLEOTIDE SEQUENCE</scope>
    <source>
        <strain evidence="11">BazhouSP</strain>
    </source>
</reference>
<keyword evidence="6" id="KW-0238">DNA-binding</keyword>
<sequence length="96" mass="11124">MDGSTSTSSTQCSVCLSQHDGPHFGVLACQACSLFFRRTVFERKTYKCQKNNDCDILQGQMMCQYFQYGATSEKLRWVFYRPINKMMLFDYTATLN</sequence>
<evidence type="ECO:0000256" key="9">
    <source>
        <dbReference type="ARBA" id="ARBA00023242"/>
    </source>
</evidence>
<keyword evidence="5" id="KW-0805">Transcription regulation</keyword>
<evidence type="ECO:0000313" key="11">
    <source>
        <dbReference type="EMBL" id="KAI1698756.1"/>
    </source>
</evidence>
<dbReference type="GO" id="GO:0008270">
    <property type="term" value="F:zinc ion binding"/>
    <property type="evidence" value="ECO:0007669"/>
    <property type="project" value="UniProtKB-KW"/>
</dbReference>
<dbReference type="GO" id="GO:0090575">
    <property type="term" value="C:RNA polymerase II transcription regulator complex"/>
    <property type="evidence" value="ECO:0007669"/>
    <property type="project" value="TreeGrafter"/>
</dbReference>
<evidence type="ECO:0000256" key="5">
    <source>
        <dbReference type="ARBA" id="ARBA00023015"/>
    </source>
</evidence>
<dbReference type="InterPro" id="IPR001628">
    <property type="entry name" value="Znf_hrmn_rcpt"/>
</dbReference>
<keyword evidence="4" id="KW-0862">Zinc</keyword>
<evidence type="ECO:0000256" key="6">
    <source>
        <dbReference type="ARBA" id="ARBA00023125"/>
    </source>
</evidence>
<dbReference type="EMBL" id="JAKKPZ010000205">
    <property type="protein sequence ID" value="KAI1698756.1"/>
    <property type="molecule type" value="Genomic_DNA"/>
</dbReference>
<protein>
    <submittedName>
        <fullName evidence="11">Zinc finger, c4 type (Two domains) domain-containing protein</fullName>
    </submittedName>
</protein>
<gene>
    <name evidence="11" type="ORF">DdX_17713</name>
</gene>
<dbReference type="InterPro" id="IPR013088">
    <property type="entry name" value="Znf_NHR/GATA"/>
</dbReference>
<keyword evidence="3" id="KW-0863">Zinc-finger</keyword>
<evidence type="ECO:0000259" key="10">
    <source>
        <dbReference type="PROSITE" id="PS51030"/>
    </source>
</evidence>
<dbReference type="GO" id="GO:0004879">
    <property type="term" value="F:nuclear receptor activity"/>
    <property type="evidence" value="ECO:0007669"/>
    <property type="project" value="InterPro"/>
</dbReference>
<evidence type="ECO:0000256" key="4">
    <source>
        <dbReference type="ARBA" id="ARBA00022833"/>
    </source>
</evidence>
<keyword evidence="2" id="KW-0479">Metal-binding</keyword>
<keyword evidence="8" id="KW-0675">Receptor</keyword>
<dbReference type="GO" id="GO:0009888">
    <property type="term" value="P:tissue development"/>
    <property type="evidence" value="ECO:0007669"/>
    <property type="project" value="TreeGrafter"/>
</dbReference>
<dbReference type="GO" id="GO:0000978">
    <property type="term" value="F:RNA polymerase II cis-regulatory region sequence-specific DNA binding"/>
    <property type="evidence" value="ECO:0007669"/>
    <property type="project" value="TreeGrafter"/>
</dbReference>
<accession>A0AAD4QYR0</accession>
<dbReference type="PROSITE" id="PS51030">
    <property type="entry name" value="NUCLEAR_REC_DBD_2"/>
    <property type="match status" value="1"/>
</dbReference>
<evidence type="ECO:0000256" key="2">
    <source>
        <dbReference type="ARBA" id="ARBA00022723"/>
    </source>
</evidence>
<dbReference type="Proteomes" id="UP001201812">
    <property type="component" value="Unassembled WGS sequence"/>
</dbReference>
<comment type="caution">
    <text evidence="11">The sequence shown here is derived from an EMBL/GenBank/DDBJ whole genome shotgun (WGS) entry which is preliminary data.</text>
</comment>
<proteinExistence type="predicted"/>
<dbReference type="PANTHER" id="PTHR24086">
    <property type="entry name" value="NUCLEAR RECEPTOR SUBFAMILY 5 GROUP A"/>
    <property type="match status" value="1"/>
</dbReference>
<keyword evidence="7" id="KW-0804">Transcription</keyword>
<name>A0AAD4QYR0_9BILA</name>
<feature type="domain" description="Nuclear receptor" evidence="10">
    <location>
        <begin position="9"/>
        <end position="68"/>
    </location>
</feature>
<evidence type="ECO:0000256" key="7">
    <source>
        <dbReference type="ARBA" id="ARBA00023163"/>
    </source>
</evidence>
<evidence type="ECO:0000256" key="3">
    <source>
        <dbReference type="ARBA" id="ARBA00022771"/>
    </source>
</evidence>
<dbReference type="InterPro" id="IPR016355">
    <property type="entry name" value="NR5-like"/>
</dbReference>
<comment type="subcellular location">
    <subcellularLocation>
        <location evidence="1">Nucleus</location>
    </subcellularLocation>
</comment>
<dbReference type="SUPFAM" id="SSF57716">
    <property type="entry name" value="Glucocorticoid receptor-like (DNA-binding domain)"/>
    <property type="match status" value="1"/>
</dbReference>
<dbReference type="PROSITE" id="PS00031">
    <property type="entry name" value="NUCLEAR_REC_DBD_1"/>
    <property type="match status" value="1"/>
</dbReference>
<evidence type="ECO:0000256" key="1">
    <source>
        <dbReference type="ARBA" id="ARBA00004123"/>
    </source>
</evidence>